<dbReference type="PROSITE" id="PS00061">
    <property type="entry name" value="ADH_SHORT"/>
    <property type="match status" value="1"/>
</dbReference>
<comment type="similarity">
    <text evidence="1">Belongs to the short-chain dehydrogenases/reductases (SDR) family.</text>
</comment>
<evidence type="ECO:0000256" key="2">
    <source>
        <dbReference type="ARBA" id="ARBA00023002"/>
    </source>
</evidence>
<dbReference type="GO" id="GO:0008202">
    <property type="term" value="P:steroid metabolic process"/>
    <property type="evidence" value="ECO:0007669"/>
    <property type="project" value="UniProtKB-KW"/>
</dbReference>
<dbReference type="PRINTS" id="PR00080">
    <property type="entry name" value="SDRFAMILY"/>
</dbReference>
<evidence type="ECO:0000256" key="3">
    <source>
        <dbReference type="ARBA" id="ARBA00023027"/>
    </source>
</evidence>
<keyword evidence="4" id="KW-0443">Lipid metabolism</keyword>
<dbReference type="Pfam" id="PF13561">
    <property type="entry name" value="adh_short_C2"/>
    <property type="match status" value="1"/>
</dbReference>
<dbReference type="Gene3D" id="3.40.50.720">
    <property type="entry name" value="NAD(P)-binding Rossmann-like Domain"/>
    <property type="match status" value="1"/>
</dbReference>
<dbReference type="Proteomes" id="UP000265509">
    <property type="component" value="Unassembled WGS sequence"/>
</dbReference>
<dbReference type="SUPFAM" id="SSF51735">
    <property type="entry name" value="NAD(P)-binding Rossmann-fold domains"/>
    <property type="match status" value="1"/>
</dbReference>
<protein>
    <submittedName>
        <fullName evidence="6">Glucose 1-dehydrogenase</fullName>
        <ecNumber evidence="6">1.1.1.47</ecNumber>
    </submittedName>
</protein>
<evidence type="ECO:0000256" key="5">
    <source>
        <dbReference type="ARBA" id="ARBA00023221"/>
    </source>
</evidence>
<dbReference type="GO" id="GO:0047936">
    <property type="term" value="F:glucose 1-dehydrogenase [NAD(P)+] activity"/>
    <property type="evidence" value="ECO:0007669"/>
    <property type="project" value="UniProtKB-EC"/>
</dbReference>
<keyword evidence="5" id="KW-0753">Steroid metabolism</keyword>
<dbReference type="InterPro" id="IPR002347">
    <property type="entry name" value="SDR_fam"/>
</dbReference>
<dbReference type="PANTHER" id="PTHR43180">
    <property type="entry name" value="3-OXOACYL-(ACYL-CARRIER-PROTEIN) REDUCTASE (AFU_ORTHOLOGUE AFUA_6G11210)"/>
    <property type="match status" value="1"/>
</dbReference>
<dbReference type="PANTHER" id="PTHR43180:SF28">
    <property type="entry name" value="NAD(P)-BINDING ROSSMANN-FOLD SUPERFAMILY PROTEIN"/>
    <property type="match status" value="1"/>
</dbReference>
<gene>
    <name evidence="6" type="ORF">DWB85_11660</name>
</gene>
<accession>A0A3L7DWH0</accession>
<dbReference type="EC" id="1.1.1.47" evidence="6"/>
<evidence type="ECO:0000313" key="7">
    <source>
        <dbReference type="Proteomes" id="UP000265509"/>
    </source>
</evidence>
<keyword evidence="2 6" id="KW-0560">Oxidoreductase</keyword>
<dbReference type="InterPro" id="IPR020904">
    <property type="entry name" value="Sc_DH/Rdtase_CS"/>
</dbReference>
<dbReference type="PRINTS" id="PR00081">
    <property type="entry name" value="GDHRDH"/>
</dbReference>
<dbReference type="NCBIfam" id="NF005559">
    <property type="entry name" value="PRK07231.1"/>
    <property type="match status" value="1"/>
</dbReference>
<dbReference type="AlphaFoldDB" id="A0A3L7DWH0"/>
<evidence type="ECO:0000256" key="4">
    <source>
        <dbReference type="ARBA" id="ARBA00023098"/>
    </source>
</evidence>
<evidence type="ECO:0000313" key="6">
    <source>
        <dbReference type="EMBL" id="RLQ21664.1"/>
    </source>
</evidence>
<dbReference type="EMBL" id="QRAN01000011">
    <property type="protein sequence ID" value="RLQ21664.1"/>
    <property type="molecule type" value="Genomic_DNA"/>
</dbReference>
<comment type="caution">
    <text evidence="6">The sequence shown here is derived from an EMBL/GenBank/DDBJ whole genome shotgun (WGS) entry which is preliminary data.</text>
</comment>
<proteinExistence type="inferred from homology"/>
<keyword evidence="3" id="KW-0520">NAD</keyword>
<reference evidence="6 7" key="1">
    <citation type="submission" date="2018-07" db="EMBL/GenBank/DDBJ databases">
        <title>Halioglobus sp. genome submission.</title>
        <authorList>
            <person name="Ye M.-Q."/>
            <person name="Du Z.-J."/>
        </authorList>
    </citation>
    <scope>NUCLEOTIDE SEQUENCE [LARGE SCALE GENOMIC DNA]</scope>
    <source>
        <strain evidence="6 7">U0301</strain>
    </source>
</reference>
<name>A0A3L7DWH0_9GAMM</name>
<dbReference type="InterPro" id="IPR036291">
    <property type="entry name" value="NAD(P)-bd_dom_sf"/>
</dbReference>
<dbReference type="OrthoDB" id="7064009at2"/>
<dbReference type="FunFam" id="3.40.50.720:FF:000084">
    <property type="entry name" value="Short-chain dehydrogenase reductase"/>
    <property type="match status" value="1"/>
</dbReference>
<evidence type="ECO:0000256" key="1">
    <source>
        <dbReference type="ARBA" id="ARBA00006484"/>
    </source>
</evidence>
<dbReference type="RefSeq" id="WP_117954759.1">
    <property type="nucleotide sequence ID" value="NZ_QRAN01000011.1"/>
</dbReference>
<keyword evidence="7" id="KW-1185">Reference proteome</keyword>
<organism evidence="6 7">
    <name type="scientific">Seongchinamella sediminis</name>
    <dbReference type="NCBI Taxonomy" id="2283635"/>
    <lineage>
        <taxon>Bacteria</taxon>
        <taxon>Pseudomonadati</taxon>
        <taxon>Pseudomonadota</taxon>
        <taxon>Gammaproteobacteria</taxon>
        <taxon>Cellvibrionales</taxon>
        <taxon>Halieaceae</taxon>
        <taxon>Seongchinamella</taxon>
    </lineage>
</organism>
<sequence length="256" mass="26868">MQRLEGKVAIVTGGARGMGEATVRLFVEHGARVVIGDIAEQQGTALAEALGDAAVFCPLDVTREEDWGRAVAAAQALGPLNVLVNNAGIVHMASILDTSREDFMRVVEVNQLSTFLGVKSVIEPMKAAGGGSIINISSIDGLHSCSGLGAYSASKWAVRGFTKAAAIELGQYGIRVNSVHPGGIFTEMGGKGVVSEEDLNNSLYKDFPIPRTGQPEEVAYVTLFLATDEASYSTGSEFVADGGWFAGMRRPGMPCS</sequence>